<dbReference type="EMBL" id="GECZ01023127">
    <property type="protein sequence ID" value="JAS46642.1"/>
    <property type="molecule type" value="Transcribed_RNA"/>
</dbReference>
<sequence>SQYDVTKVEYLLKSFGSGTSTKVIEHIMQIIQTGWLQQFDYGIQKNLVMYGSHKPPEYDITNTTCPVVLHYDKNDYLVDYKAVELAAKKLPCLFCDCMGNREGFSHFGYVISSYASQYVFRKVVRSMRLLETEVGRDLACS</sequence>
<protein>
    <submittedName>
        <fullName evidence="2">Uncharacterized protein</fullName>
    </submittedName>
</protein>
<organism evidence="2">
    <name type="scientific">Cuerna arida</name>
    <dbReference type="NCBI Taxonomy" id="1464854"/>
    <lineage>
        <taxon>Eukaryota</taxon>
        <taxon>Metazoa</taxon>
        <taxon>Ecdysozoa</taxon>
        <taxon>Arthropoda</taxon>
        <taxon>Hexapoda</taxon>
        <taxon>Insecta</taxon>
        <taxon>Pterygota</taxon>
        <taxon>Neoptera</taxon>
        <taxon>Paraneoptera</taxon>
        <taxon>Hemiptera</taxon>
        <taxon>Auchenorrhyncha</taxon>
        <taxon>Membracoidea</taxon>
        <taxon>Cicadellidae</taxon>
        <taxon>Cicadellinae</taxon>
        <taxon>Proconiini</taxon>
        <taxon>Cuerna</taxon>
    </lineage>
</organism>
<dbReference type="InterPro" id="IPR029058">
    <property type="entry name" value="AB_hydrolase_fold"/>
</dbReference>
<name>A0A1B6F8S6_9HEMI</name>
<dbReference type="AlphaFoldDB" id="A0A1B6F8S6"/>
<dbReference type="PANTHER" id="PTHR11005">
    <property type="entry name" value="LYSOSOMAL ACID LIPASE-RELATED"/>
    <property type="match status" value="1"/>
</dbReference>
<accession>A0A1B6F8S6</accession>
<proteinExistence type="predicted"/>
<evidence type="ECO:0000313" key="2">
    <source>
        <dbReference type="EMBL" id="JAS46642.1"/>
    </source>
</evidence>
<dbReference type="SUPFAM" id="SSF53474">
    <property type="entry name" value="alpha/beta-Hydrolases"/>
    <property type="match status" value="1"/>
</dbReference>
<reference evidence="2" key="1">
    <citation type="submission" date="2015-11" db="EMBL/GenBank/DDBJ databases">
        <title>De novo transcriptome assembly of four potential Pierce s Disease insect vectors from Arizona vineyards.</title>
        <authorList>
            <person name="Tassone E.E."/>
        </authorList>
    </citation>
    <scope>NUCLEOTIDE SEQUENCE</scope>
</reference>
<feature type="non-terminal residue" evidence="2">
    <location>
        <position position="1"/>
    </location>
</feature>
<dbReference type="Gene3D" id="3.40.50.1820">
    <property type="entry name" value="alpha/beta hydrolase"/>
    <property type="match status" value="1"/>
</dbReference>
<evidence type="ECO:0000313" key="1">
    <source>
        <dbReference type="EMBL" id="JAS43270.1"/>
    </source>
</evidence>
<gene>
    <name evidence="1" type="ORF">g.3336</name>
    <name evidence="2" type="ORF">g.3337</name>
</gene>
<dbReference type="EMBL" id="GECZ01026499">
    <property type="protein sequence ID" value="JAS43270.1"/>
    <property type="molecule type" value="Transcribed_RNA"/>
</dbReference>